<dbReference type="EMBL" id="CAJOBD010016715">
    <property type="protein sequence ID" value="CAF4217367.1"/>
    <property type="molecule type" value="Genomic_DNA"/>
</dbReference>
<accession>A0A820C3I0</accession>
<dbReference type="Proteomes" id="UP000663836">
    <property type="component" value="Unassembled WGS sequence"/>
</dbReference>
<feature type="non-terminal residue" evidence="1">
    <location>
        <position position="174"/>
    </location>
</feature>
<evidence type="ECO:0000313" key="2">
    <source>
        <dbReference type="Proteomes" id="UP000663836"/>
    </source>
</evidence>
<comment type="caution">
    <text evidence="1">The sequence shown here is derived from an EMBL/GenBank/DDBJ whole genome shotgun (WGS) entry which is preliminary data.</text>
</comment>
<dbReference type="AlphaFoldDB" id="A0A820C3I0"/>
<proteinExistence type="predicted"/>
<organism evidence="1 2">
    <name type="scientific">Rotaria sordida</name>
    <dbReference type="NCBI Taxonomy" id="392033"/>
    <lineage>
        <taxon>Eukaryota</taxon>
        <taxon>Metazoa</taxon>
        <taxon>Spiralia</taxon>
        <taxon>Gnathifera</taxon>
        <taxon>Rotifera</taxon>
        <taxon>Eurotatoria</taxon>
        <taxon>Bdelloidea</taxon>
        <taxon>Philodinida</taxon>
        <taxon>Philodinidae</taxon>
        <taxon>Rotaria</taxon>
    </lineage>
</organism>
<name>A0A820C3I0_9BILA</name>
<gene>
    <name evidence="1" type="ORF">JBS370_LOCUS37280</name>
</gene>
<protein>
    <submittedName>
        <fullName evidence="1">Uncharacterized protein</fullName>
    </submittedName>
</protein>
<evidence type="ECO:0000313" key="1">
    <source>
        <dbReference type="EMBL" id="CAF4217367.1"/>
    </source>
</evidence>
<sequence>MLKNHLIKNDNKNSKEINFNSSVLQFIKSNNIEKTFFQINKIKTFNSNSFLNLLNEKSLINSFECENDLALGAGEYSFLIYGGQYLTLYNIDGQLKKISWNTNLYDSIKQIRWSSYHRSYLIMTARLFTLLTLFSYELIPIKKTFQSNEQLQLFTCYQTDLWLVYLLNLTKKQK</sequence>
<reference evidence="1" key="1">
    <citation type="submission" date="2021-02" db="EMBL/GenBank/DDBJ databases">
        <authorList>
            <person name="Nowell W R."/>
        </authorList>
    </citation>
    <scope>NUCLEOTIDE SEQUENCE</scope>
</reference>